<dbReference type="KEGG" id="dwd:DSCW_48780"/>
<dbReference type="AlphaFoldDB" id="A0A5K7ZCK4"/>
<gene>
    <name evidence="1" type="ORF">DSCW_48780</name>
</gene>
<evidence type="ECO:0000313" key="1">
    <source>
        <dbReference type="EMBL" id="BBO77461.1"/>
    </source>
</evidence>
<dbReference type="EMBL" id="AP021875">
    <property type="protein sequence ID" value="BBO77461.1"/>
    <property type="molecule type" value="Genomic_DNA"/>
</dbReference>
<accession>A0A5K7ZCK4</accession>
<organism evidence="1 2">
    <name type="scientific">Desulfosarcina widdelii</name>
    <dbReference type="NCBI Taxonomy" id="947919"/>
    <lineage>
        <taxon>Bacteria</taxon>
        <taxon>Pseudomonadati</taxon>
        <taxon>Thermodesulfobacteriota</taxon>
        <taxon>Desulfobacteria</taxon>
        <taxon>Desulfobacterales</taxon>
        <taxon>Desulfosarcinaceae</taxon>
        <taxon>Desulfosarcina</taxon>
    </lineage>
</organism>
<evidence type="ECO:0000313" key="2">
    <source>
        <dbReference type="Proteomes" id="UP000427769"/>
    </source>
</evidence>
<reference evidence="1 2" key="1">
    <citation type="submission" date="2019-11" db="EMBL/GenBank/DDBJ databases">
        <title>Comparative genomics of hydrocarbon-degrading Desulfosarcina strains.</title>
        <authorList>
            <person name="Watanabe M."/>
            <person name="Kojima H."/>
            <person name="Fukui M."/>
        </authorList>
    </citation>
    <scope>NUCLEOTIDE SEQUENCE [LARGE SCALE GENOMIC DNA]</scope>
    <source>
        <strain evidence="1 2">PP31</strain>
    </source>
</reference>
<keyword evidence="2" id="KW-1185">Reference proteome</keyword>
<name>A0A5K7ZCK4_9BACT</name>
<sequence length="293" mass="33682">MAQAIRAIGLEPYLIKVEDQELLKAATYAYLKCKIPMLFGFLLMDKSGKEPMPLGLHAVAITGFSLGEPAPIPYGRTGFLSIASRIDKVYSHDDQVGPFSRMVLNYDTIKMDNGNAVKTILSSWGGSDRKLDRIRAIPTILLIPVYNKIRITFQTIQETITHFDRIIETFRLNKVLPFKERLVWDIYLTTVNEVKSGMLSSKKWRNKLRLQVLMQSMPRFIWRATAFCKGQYVIDLLFDATDLEQSPLLFNAVGYDEDFFETLIDLSRQDDLPAVLKDPMFLRILEWFSNQKI</sequence>
<protein>
    <submittedName>
        <fullName evidence="1">Uncharacterized protein</fullName>
    </submittedName>
</protein>
<dbReference type="Proteomes" id="UP000427769">
    <property type="component" value="Chromosome"/>
</dbReference>
<proteinExistence type="predicted"/>